<name>A0A1A6GZJ2_NEOLE</name>
<protein>
    <submittedName>
        <fullName evidence="1">Uncharacterized protein</fullName>
    </submittedName>
</protein>
<comment type="caution">
    <text evidence="1">The sequence shown here is derived from an EMBL/GenBank/DDBJ whole genome shotgun (WGS) entry which is preliminary data.</text>
</comment>
<evidence type="ECO:0000313" key="2">
    <source>
        <dbReference type="Proteomes" id="UP000092124"/>
    </source>
</evidence>
<accession>A0A1A6GZJ2</accession>
<dbReference type="EMBL" id="LZPO01057485">
    <property type="protein sequence ID" value="OBS71404.1"/>
    <property type="molecule type" value="Genomic_DNA"/>
</dbReference>
<reference evidence="1 2" key="1">
    <citation type="submission" date="2016-06" db="EMBL/GenBank/DDBJ databases">
        <title>The Draft Genome Sequence and Annotation of the Desert Woodrat Neotoma lepida.</title>
        <authorList>
            <person name="Campbell M."/>
            <person name="Oakeson K.F."/>
            <person name="Yandell M."/>
            <person name="Halpert J.R."/>
            <person name="Dearing D."/>
        </authorList>
    </citation>
    <scope>NUCLEOTIDE SEQUENCE [LARGE SCALE GENOMIC DNA]</scope>
    <source>
        <strain evidence="1">417</strain>
        <tissue evidence="1">Liver</tissue>
    </source>
</reference>
<keyword evidence="2" id="KW-1185">Reference proteome</keyword>
<dbReference type="AlphaFoldDB" id="A0A1A6GZJ2"/>
<evidence type="ECO:0000313" key="1">
    <source>
        <dbReference type="EMBL" id="OBS71404.1"/>
    </source>
</evidence>
<dbReference type="Proteomes" id="UP000092124">
    <property type="component" value="Unassembled WGS sequence"/>
</dbReference>
<gene>
    <name evidence="1" type="ORF">A6R68_00040</name>
</gene>
<sequence length="190" mass="21346">MMYDSCWSVVPSRQQCTSKCGKKHLAETFEVLAAVECLPEEGDREDRCSCRLFTVDSPVLHQENEASCLSTDISLGLSALASVRFSTRSCYQSWRLSSLLTSLPSCGPQVPVMIYPGLHFLLPEASRVQSLARAAPSWSPVKKPSLSPEPFVCWLESNSEKLETYKDEDEYLPQELSKLWELEELCGNPY</sequence>
<proteinExistence type="predicted"/>
<organism evidence="1 2">
    <name type="scientific">Neotoma lepida</name>
    <name type="common">Desert woodrat</name>
    <dbReference type="NCBI Taxonomy" id="56216"/>
    <lineage>
        <taxon>Eukaryota</taxon>
        <taxon>Metazoa</taxon>
        <taxon>Chordata</taxon>
        <taxon>Craniata</taxon>
        <taxon>Vertebrata</taxon>
        <taxon>Euteleostomi</taxon>
        <taxon>Mammalia</taxon>
        <taxon>Eutheria</taxon>
        <taxon>Euarchontoglires</taxon>
        <taxon>Glires</taxon>
        <taxon>Rodentia</taxon>
        <taxon>Myomorpha</taxon>
        <taxon>Muroidea</taxon>
        <taxon>Cricetidae</taxon>
        <taxon>Neotominae</taxon>
        <taxon>Neotoma</taxon>
    </lineage>
</organism>
<feature type="non-terminal residue" evidence="1">
    <location>
        <position position="190"/>
    </location>
</feature>